<dbReference type="Gene3D" id="3.30.300.20">
    <property type="match status" value="1"/>
</dbReference>
<dbReference type="PANTHER" id="PTHR35800">
    <property type="entry name" value="PROTEIN JAG"/>
    <property type="match status" value="1"/>
</dbReference>
<gene>
    <name evidence="6" type="primary">khpB</name>
    <name evidence="6" type="synonym">eloR</name>
    <name evidence="8" type="ORF">DLJ74_03940</name>
</gene>
<feature type="domain" description="R3H" evidence="7">
    <location>
        <begin position="140"/>
        <end position="206"/>
    </location>
</feature>
<comment type="subcellular location">
    <subcellularLocation>
        <location evidence="6">Cytoplasm</location>
    </subcellularLocation>
</comment>
<comment type="caution">
    <text evidence="8">The sequence shown here is derived from an EMBL/GenBank/DDBJ whole genome shotgun (WGS) entry which is preliminary data.</text>
</comment>
<dbReference type="GO" id="GO:0009252">
    <property type="term" value="P:peptidoglycan biosynthetic process"/>
    <property type="evidence" value="ECO:0007669"/>
    <property type="project" value="UniProtKB-UniRule"/>
</dbReference>
<dbReference type="InterPro" id="IPR039247">
    <property type="entry name" value="KhpB"/>
</dbReference>
<dbReference type="AlphaFoldDB" id="A0A317L2H4"/>
<dbReference type="GO" id="GO:0008360">
    <property type="term" value="P:regulation of cell shape"/>
    <property type="evidence" value="ECO:0007669"/>
    <property type="project" value="UniProtKB-KW"/>
</dbReference>
<dbReference type="Pfam" id="PF01424">
    <property type="entry name" value="R3H"/>
    <property type="match status" value="1"/>
</dbReference>
<dbReference type="Pfam" id="PF13083">
    <property type="entry name" value="KH_KhpA-B"/>
    <property type="match status" value="1"/>
</dbReference>
<dbReference type="PANTHER" id="PTHR35800:SF1">
    <property type="entry name" value="RNA-BINDING PROTEIN KHPB"/>
    <property type="match status" value="1"/>
</dbReference>
<reference evidence="8 9" key="1">
    <citation type="submission" date="2018-05" db="EMBL/GenBank/DDBJ databases">
        <title>Genomic analysis of Gracilibacillus dipsosauri DD1 reveals novel features of a salt-tolerant amylase.</title>
        <authorList>
            <person name="Deutch C.E."/>
            <person name="Yang S."/>
        </authorList>
    </citation>
    <scope>NUCLEOTIDE SEQUENCE [LARGE SCALE GENOMIC DNA]</scope>
    <source>
        <strain evidence="8 9">DD1</strain>
    </source>
</reference>
<comment type="function">
    <text evidence="6">A probable RNA chaperone. Forms a complex with KhpA which binds to cellular RNA and controls its expression. Plays a role in peptidoglycan (PG) homeostasis and cell length regulation.</text>
</comment>
<dbReference type="Gene3D" id="3.30.1370.50">
    <property type="entry name" value="R3H-like domain"/>
    <property type="match status" value="1"/>
</dbReference>
<keyword evidence="2 6" id="KW-0694">RNA-binding</keyword>
<evidence type="ECO:0000256" key="4">
    <source>
        <dbReference type="ARBA" id="ARBA00023186"/>
    </source>
</evidence>
<accession>A0A317L2H4</accession>
<dbReference type="CDD" id="cd02414">
    <property type="entry name" value="KH-II_Jag"/>
    <property type="match status" value="1"/>
</dbReference>
<dbReference type="InterPro" id="IPR032782">
    <property type="entry name" value="KhpB_N"/>
</dbReference>
<dbReference type="RefSeq" id="WP_054860834.1">
    <property type="nucleotide sequence ID" value="NZ_QGTD01000004.1"/>
</dbReference>
<feature type="region of interest" description="Jag_N domain" evidence="6">
    <location>
        <begin position="5"/>
        <end position="55"/>
    </location>
</feature>
<dbReference type="InterPro" id="IPR038008">
    <property type="entry name" value="Jag_KH"/>
</dbReference>
<dbReference type="Gene3D" id="3.30.30.80">
    <property type="entry name" value="probable RNA-binding protein from clostridium symbiosum atcc 14940"/>
    <property type="match status" value="1"/>
</dbReference>
<organism evidence="8 9">
    <name type="scientific">Gracilibacillus dipsosauri</name>
    <dbReference type="NCBI Taxonomy" id="178340"/>
    <lineage>
        <taxon>Bacteria</taxon>
        <taxon>Bacillati</taxon>
        <taxon>Bacillota</taxon>
        <taxon>Bacilli</taxon>
        <taxon>Bacillales</taxon>
        <taxon>Bacillaceae</taxon>
        <taxon>Gracilibacillus</taxon>
    </lineage>
</organism>
<dbReference type="InterPro" id="IPR034079">
    <property type="entry name" value="R3H_KhpB"/>
</dbReference>
<evidence type="ECO:0000313" key="8">
    <source>
        <dbReference type="EMBL" id="PWU70081.1"/>
    </source>
</evidence>
<dbReference type="SUPFAM" id="SSF82708">
    <property type="entry name" value="R3H domain"/>
    <property type="match status" value="1"/>
</dbReference>
<keyword evidence="4 6" id="KW-0143">Chaperone</keyword>
<sequence length="206" mass="23043">MRQVTATGQTVDEAIQSALKQLNITEDQASIEIIDEGKKGLLGLFGSKPAIVKVVIQKDPVEKLEQYIQNILAEFDEELDVEITVADNVINCELSGEKIAVLIGKRGQTLNAIQYLAQLAIHQYADKYYTVIVDAEGYRSRRKETLIQLANRLADRAIETSKHVKIEPMPSFERKIIHTALQNNAKITTDSDGVEPNRYVVIKPVK</sequence>
<dbReference type="HAMAP" id="MF_00867">
    <property type="entry name" value="KhpB"/>
    <property type="match status" value="1"/>
</dbReference>
<dbReference type="SMART" id="SM01245">
    <property type="entry name" value="Jag_N"/>
    <property type="match status" value="1"/>
</dbReference>
<dbReference type="InterPro" id="IPR001374">
    <property type="entry name" value="R3H_dom"/>
</dbReference>
<evidence type="ECO:0000256" key="5">
    <source>
        <dbReference type="ARBA" id="ARBA00023316"/>
    </source>
</evidence>
<dbReference type="SMART" id="SM00393">
    <property type="entry name" value="R3H"/>
    <property type="match status" value="1"/>
</dbReference>
<dbReference type="GO" id="GO:0071555">
    <property type="term" value="P:cell wall organization"/>
    <property type="evidence" value="ECO:0007669"/>
    <property type="project" value="UniProtKB-KW"/>
</dbReference>
<dbReference type="OrthoDB" id="9794483at2"/>
<proteinExistence type="inferred from homology"/>
<comment type="domain">
    <text evidence="6">Has an N-terminal Jag-N domain and 2 RNA-binding domains (KH and R3H).</text>
</comment>
<dbReference type="NCBIfam" id="NF041568">
    <property type="entry name" value="Jag_EloR"/>
    <property type="match status" value="1"/>
</dbReference>
<dbReference type="GO" id="GO:0005737">
    <property type="term" value="C:cytoplasm"/>
    <property type="evidence" value="ECO:0007669"/>
    <property type="project" value="UniProtKB-SubCell"/>
</dbReference>
<dbReference type="InterPro" id="IPR015946">
    <property type="entry name" value="KH_dom-like_a/b"/>
</dbReference>
<dbReference type="Pfam" id="PF14804">
    <property type="entry name" value="Jag_N"/>
    <property type="match status" value="1"/>
</dbReference>
<comment type="subunit">
    <text evidence="6">Forms a complex with KhpA.</text>
</comment>
<evidence type="ECO:0000256" key="6">
    <source>
        <dbReference type="HAMAP-Rule" id="MF_00867"/>
    </source>
</evidence>
<evidence type="ECO:0000256" key="1">
    <source>
        <dbReference type="ARBA" id="ARBA00022490"/>
    </source>
</evidence>
<dbReference type="CDD" id="cd02644">
    <property type="entry name" value="R3H_jag"/>
    <property type="match status" value="1"/>
</dbReference>
<keyword evidence="1 6" id="KW-0963">Cytoplasm</keyword>
<dbReference type="PROSITE" id="PS51061">
    <property type="entry name" value="R3H"/>
    <property type="match status" value="1"/>
</dbReference>
<evidence type="ECO:0000256" key="3">
    <source>
        <dbReference type="ARBA" id="ARBA00022960"/>
    </source>
</evidence>
<evidence type="ECO:0000259" key="7">
    <source>
        <dbReference type="PROSITE" id="PS51061"/>
    </source>
</evidence>
<keyword evidence="9" id="KW-1185">Reference proteome</keyword>
<dbReference type="InterPro" id="IPR038247">
    <property type="entry name" value="Jag_N_dom_sf"/>
</dbReference>
<keyword evidence="5 6" id="KW-0961">Cell wall biogenesis/degradation</keyword>
<keyword evidence="3 6" id="KW-0133">Cell shape</keyword>
<dbReference type="GO" id="GO:0003723">
    <property type="term" value="F:RNA binding"/>
    <property type="evidence" value="ECO:0007669"/>
    <property type="project" value="UniProtKB-UniRule"/>
</dbReference>
<evidence type="ECO:0000256" key="2">
    <source>
        <dbReference type="ARBA" id="ARBA00022884"/>
    </source>
</evidence>
<dbReference type="Proteomes" id="UP000245624">
    <property type="component" value="Unassembled WGS sequence"/>
</dbReference>
<comment type="similarity">
    <text evidence="6">Belongs to the KhpB RNA-binding protein family.</text>
</comment>
<name>A0A317L2H4_9BACI</name>
<protein>
    <recommendedName>
        <fullName evidence="6">RNA-binding protein KhpB</fullName>
    </recommendedName>
    <alternativeName>
        <fullName evidence="6">RNA-binding protein EloR</fullName>
    </alternativeName>
</protein>
<evidence type="ECO:0000313" key="9">
    <source>
        <dbReference type="Proteomes" id="UP000245624"/>
    </source>
</evidence>
<dbReference type="EMBL" id="QGTD01000004">
    <property type="protein sequence ID" value="PWU70081.1"/>
    <property type="molecule type" value="Genomic_DNA"/>
</dbReference>
<dbReference type="InterPro" id="IPR036867">
    <property type="entry name" value="R3H_dom_sf"/>
</dbReference>